<reference evidence="3" key="1">
    <citation type="submission" date="2017-02" db="UniProtKB">
        <authorList>
            <consortium name="WormBaseParasite"/>
        </authorList>
    </citation>
    <scope>IDENTIFICATION</scope>
</reference>
<proteinExistence type="predicted"/>
<keyword evidence="2" id="KW-1185">Reference proteome</keyword>
<evidence type="ECO:0000313" key="2">
    <source>
        <dbReference type="Proteomes" id="UP000268014"/>
    </source>
</evidence>
<accession>A0A0N4VYS5</accession>
<evidence type="ECO:0000313" key="1">
    <source>
        <dbReference type="EMBL" id="VDO14757.1"/>
    </source>
</evidence>
<dbReference type="EMBL" id="UZAF01005022">
    <property type="protein sequence ID" value="VDO14757.1"/>
    <property type="molecule type" value="Genomic_DNA"/>
</dbReference>
<protein>
    <submittedName>
        <fullName evidence="3">t-SNARE coiled-coil homology domain-containing protein</fullName>
    </submittedName>
</protein>
<dbReference type="OMA" id="MAQYEPL"/>
<sequence length="95" mass="10979">MAQYEPLLDEDHLHTELLKTLDHKSDVIRLKLDEFISTMSARIEQLQATIERLSIIQDSLGDFTKLKPALERLVERTTPRSACIFCTLQENEVSH</sequence>
<dbReference type="AlphaFoldDB" id="A0A0N4VYS5"/>
<organism evidence="3">
    <name type="scientific">Haemonchus placei</name>
    <name type="common">Barber's pole worm</name>
    <dbReference type="NCBI Taxonomy" id="6290"/>
    <lineage>
        <taxon>Eukaryota</taxon>
        <taxon>Metazoa</taxon>
        <taxon>Ecdysozoa</taxon>
        <taxon>Nematoda</taxon>
        <taxon>Chromadorea</taxon>
        <taxon>Rhabditida</taxon>
        <taxon>Rhabditina</taxon>
        <taxon>Rhabditomorpha</taxon>
        <taxon>Strongyloidea</taxon>
        <taxon>Trichostrongylidae</taxon>
        <taxon>Haemonchus</taxon>
    </lineage>
</organism>
<evidence type="ECO:0000313" key="3">
    <source>
        <dbReference type="WBParaSite" id="HPLM_0000244601-mRNA-1"/>
    </source>
</evidence>
<reference evidence="1 2" key="2">
    <citation type="submission" date="2018-11" db="EMBL/GenBank/DDBJ databases">
        <authorList>
            <consortium name="Pathogen Informatics"/>
        </authorList>
    </citation>
    <scope>NUCLEOTIDE SEQUENCE [LARGE SCALE GENOMIC DNA]</scope>
    <source>
        <strain evidence="1 2">MHpl1</strain>
    </source>
</reference>
<dbReference type="Proteomes" id="UP000268014">
    <property type="component" value="Unassembled WGS sequence"/>
</dbReference>
<dbReference type="OrthoDB" id="10429720at2759"/>
<gene>
    <name evidence="1" type="ORF">HPLM_LOCUS2441</name>
</gene>
<dbReference type="WBParaSite" id="HPLM_0000244601-mRNA-1">
    <property type="protein sequence ID" value="HPLM_0000244601-mRNA-1"/>
    <property type="gene ID" value="HPLM_0000244601"/>
</dbReference>
<name>A0A0N4VYS5_HAEPC</name>